<dbReference type="GO" id="GO:0004386">
    <property type="term" value="F:helicase activity"/>
    <property type="evidence" value="ECO:0007669"/>
    <property type="project" value="UniProtKB-KW"/>
</dbReference>
<proteinExistence type="predicted"/>
<feature type="region of interest" description="Disordered" evidence="1">
    <location>
        <begin position="384"/>
        <end position="406"/>
    </location>
</feature>
<feature type="compositionally biased region" description="Polar residues" evidence="1">
    <location>
        <begin position="231"/>
        <end position="246"/>
    </location>
</feature>
<keyword evidence="2" id="KW-0378">Hydrolase</keyword>
<gene>
    <name evidence="2" type="ORF">IAA16_10755</name>
</gene>
<reference evidence="2" key="1">
    <citation type="journal article" date="2021" name="PeerJ">
        <title>Extensive microbial diversity within the chicken gut microbiome revealed by metagenomics and culture.</title>
        <authorList>
            <person name="Gilroy R."/>
            <person name="Ravi A."/>
            <person name="Getino M."/>
            <person name="Pursley I."/>
            <person name="Horton D.L."/>
            <person name="Alikhan N.F."/>
            <person name="Baker D."/>
            <person name="Gharbi K."/>
            <person name="Hall N."/>
            <person name="Watson M."/>
            <person name="Adriaenssens E.M."/>
            <person name="Foster-Nyarko E."/>
            <person name="Jarju S."/>
            <person name="Secka A."/>
            <person name="Antonio M."/>
            <person name="Oren A."/>
            <person name="Chaudhuri R.R."/>
            <person name="La Ragione R."/>
            <person name="Hildebrand F."/>
            <person name="Pallen M.J."/>
        </authorList>
    </citation>
    <scope>NUCLEOTIDE SEQUENCE</scope>
    <source>
        <strain evidence="2">Gambia15-2214</strain>
    </source>
</reference>
<comment type="caution">
    <text evidence="2">The sequence shown here is derived from an EMBL/GenBank/DDBJ whole genome shotgun (WGS) entry which is preliminary data.</text>
</comment>
<reference evidence="2" key="2">
    <citation type="submission" date="2021-04" db="EMBL/GenBank/DDBJ databases">
        <authorList>
            <person name="Gilroy R."/>
        </authorList>
    </citation>
    <scope>NUCLEOTIDE SEQUENCE</scope>
    <source>
        <strain evidence="2">Gambia15-2214</strain>
    </source>
</reference>
<name>A0A9E2L514_9SPIR</name>
<dbReference type="AlphaFoldDB" id="A0A9E2L514"/>
<sequence length="777" mass="87934">MSSSRDEKKTMLSSHAQNVLLWRNALTKLPDNHFFELMRIYLGEIKTPYNKQNLIENLGAFLHKPEIQQRIVSLLSVEDIQIINAIHYLTAPSQNVLSRFFAKTLSFAELYEALMNLEERLIIFRYTHDDGSVLFKINPILEQVLTQFFSLRTLIPQPQDSTLTQRNTVMPHRPLPAISPQFLATIFAFVQQYPNIFRQDGSLKKRSIQGLFQLFSVPEETDSAPLKTEDSAYNNSETGNPVSKASTSEREKAEKFFHNVLTALKNLSLLKTTKKGLVPDYDLWMEFAKLSEENQQLYLAAAACGWETKNQLKKRAFQASQLLSLCPSSGLTEDAFYRLEFLIKNSDAFETLGLATTARSPLQRAPGIPGGAPARQSRLSQLINQAQKRENTPETEPSKTEKETSITSEAQAISLVESLIDLGLLCAIGTAKGLSHTQELLYTPTLTLSDFHHQSAGHITLDTAFRVTILPGLTLKQLLPLVRFMAPIQFDTASTFEITKNSCIWAFEAGLEPHSLISLLESYLSYPLPQNLLVSLEDWFQTYSAVTLYRGYVLHVKNNRRMEENPLLSPYIFKKLADTIYLMNFEDDNQAEEIIAQSGYENSGTVKRPSEAFSPGSFYDIPRIRTQDLLSEAIPSTAPADEQKIFFHIMEEKLYAMHVPKQQEEVLLSRIHRKILLTEKQLQPNSVKPEVLEAFGMDFLGKVHVTETAIATETMLELKYSAPRDGKEVFLGLPLAMEKYQGDTFVVLLSEPDKQRITCSLNQATSVRRLRGAIFKE</sequence>
<evidence type="ECO:0000313" key="3">
    <source>
        <dbReference type="Proteomes" id="UP000823914"/>
    </source>
</evidence>
<dbReference type="Proteomes" id="UP000823914">
    <property type="component" value="Unassembled WGS sequence"/>
</dbReference>
<evidence type="ECO:0000313" key="2">
    <source>
        <dbReference type="EMBL" id="MBU3851037.1"/>
    </source>
</evidence>
<evidence type="ECO:0000256" key="1">
    <source>
        <dbReference type="SAM" id="MobiDB-lite"/>
    </source>
</evidence>
<accession>A0A9E2L514</accession>
<feature type="compositionally biased region" description="Basic and acidic residues" evidence="1">
    <location>
        <begin position="387"/>
        <end position="404"/>
    </location>
</feature>
<feature type="region of interest" description="Disordered" evidence="1">
    <location>
        <begin position="222"/>
        <end position="248"/>
    </location>
</feature>
<keyword evidence="2" id="KW-0067">ATP-binding</keyword>
<keyword evidence="2" id="KW-0547">Nucleotide-binding</keyword>
<dbReference type="EMBL" id="JAHLFV010000243">
    <property type="protein sequence ID" value="MBU3851037.1"/>
    <property type="molecule type" value="Genomic_DNA"/>
</dbReference>
<protein>
    <submittedName>
        <fullName evidence="2">Helicase-associated domain-containing protein</fullName>
    </submittedName>
</protein>
<keyword evidence="2" id="KW-0347">Helicase</keyword>
<organism evidence="2 3">
    <name type="scientific">Candidatus Treponema excrementipullorum</name>
    <dbReference type="NCBI Taxonomy" id="2838768"/>
    <lineage>
        <taxon>Bacteria</taxon>
        <taxon>Pseudomonadati</taxon>
        <taxon>Spirochaetota</taxon>
        <taxon>Spirochaetia</taxon>
        <taxon>Spirochaetales</taxon>
        <taxon>Treponemataceae</taxon>
        <taxon>Treponema</taxon>
    </lineage>
</organism>